<dbReference type="InterPro" id="IPR027417">
    <property type="entry name" value="P-loop_NTPase"/>
</dbReference>
<dbReference type="GO" id="GO:0005525">
    <property type="term" value="F:GTP binding"/>
    <property type="evidence" value="ECO:0007669"/>
    <property type="project" value="UniProtKB-KW"/>
</dbReference>
<dbReference type="InterPro" id="IPR020849">
    <property type="entry name" value="Small_GTPase_Ras-type"/>
</dbReference>
<evidence type="ECO:0000256" key="6">
    <source>
        <dbReference type="ARBA" id="ARBA00022842"/>
    </source>
</evidence>
<keyword evidence="3" id="KW-0479">Metal-binding</keyword>
<keyword evidence="4" id="KW-0547">Nucleotide-binding</keyword>
<evidence type="ECO:0000313" key="14">
    <source>
        <dbReference type="EMBL" id="GAA97719.1"/>
    </source>
</evidence>
<dbReference type="GO" id="GO:0003924">
    <property type="term" value="F:GTPase activity"/>
    <property type="evidence" value="ECO:0007669"/>
    <property type="project" value="InterPro"/>
</dbReference>
<evidence type="ECO:0000256" key="11">
    <source>
        <dbReference type="ARBA" id="ARBA00037969"/>
    </source>
</evidence>
<comment type="similarity">
    <text evidence="11">Belongs to the small GTPase superfamily. Rheb family.</text>
</comment>
<dbReference type="PROSITE" id="PS51419">
    <property type="entry name" value="RAB"/>
    <property type="match status" value="1"/>
</dbReference>
<keyword evidence="7" id="KW-0342">GTP-binding</keyword>
<dbReference type="SMART" id="SM00174">
    <property type="entry name" value="RHO"/>
    <property type="match status" value="1"/>
</dbReference>
<evidence type="ECO:0000256" key="1">
    <source>
        <dbReference type="ARBA" id="ARBA00004342"/>
    </source>
</evidence>
<dbReference type="PRINTS" id="PR00449">
    <property type="entry name" value="RASTRNSFRMNG"/>
</dbReference>
<dbReference type="PANTHER" id="PTHR24070">
    <property type="entry name" value="RAS, DI-RAS, AND RHEB FAMILY MEMBERS OF SMALL GTPASE SUPERFAMILY"/>
    <property type="match status" value="1"/>
</dbReference>
<accession>G7E4F9</accession>
<keyword evidence="2" id="KW-0488">Methylation</keyword>
<dbReference type="AlphaFoldDB" id="G7E4F9"/>
<dbReference type="PROSITE" id="PS50904">
    <property type="entry name" value="PRELI_MSF1"/>
    <property type="match status" value="1"/>
</dbReference>
<evidence type="ECO:0000256" key="8">
    <source>
        <dbReference type="ARBA" id="ARBA00023136"/>
    </source>
</evidence>
<keyword evidence="9" id="KW-0449">Lipoprotein</keyword>
<evidence type="ECO:0000256" key="7">
    <source>
        <dbReference type="ARBA" id="ARBA00023134"/>
    </source>
</evidence>
<keyword evidence="15" id="KW-1185">Reference proteome</keyword>
<dbReference type="InterPro" id="IPR005225">
    <property type="entry name" value="Small_GTP-bd"/>
</dbReference>
<proteinExistence type="inferred from homology"/>
<dbReference type="HOGENOM" id="CLU_616894_0_0_1"/>
<evidence type="ECO:0000256" key="5">
    <source>
        <dbReference type="ARBA" id="ARBA00022801"/>
    </source>
</evidence>
<keyword evidence="6" id="KW-0460">Magnesium</keyword>
<dbReference type="CDD" id="cd04137">
    <property type="entry name" value="RheB"/>
    <property type="match status" value="1"/>
</dbReference>
<keyword evidence="8" id="KW-0472">Membrane</keyword>
<evidence type="ECO:0000256" key="4">
    <source>
        <dbReference type="ARBA" id="ARBA00022741"/>
    </source>
</evidence>
<dbReference type="STRING" id="764103.G7E4F9"/>
<evidence type="ECO:0000256" key="2">
    <source>
        <dbReference type="ARBA" id="ARBA00022481"/>
    </source>
</evidence>
<dbReference type="InterPro" id="IPR006797">
    <property type="entry name" value="PRELI/MSF1_dom"/>
</dbReference>
<dbReference type="InParanoid" id="G7E4F9"/>
<dbReference type="eggNOG" id="KOG3336">
    <property type="taxonomic scope" value="Eukaryota"/>
</dbReference>
<dbReference type="OrthoDB" id="5976022at2759"/>
<evidence type="ECO:0000313" key="15">
    <source>
        <dbReference type="Proteomes" id="UP000009131"/>
    </source>
</evidence>
<evidence type="ECO:0000256" key="10">
    <source>
        <dbReference type="ARBA" id="ARBA00023289"/>
    </source>
</evidence>
<reference evidence="14 15" key="1">
    <citation type="journal article" date="2011" name="J. Gen. Appl. Microbiol.">
        <title>Draft genome sequencing of the enigmatic basidiomycete Mixia osmundae.</title>
        <authorList>
            <person name="Nishida H."/>
            <person name="Nagatsuka Y."/>
            <person name="Sugiyama J."/>
        </authorList>
    </citation>
    <scope>NUCLEOTIDE SEQUENCE [LARGE SCALE GENOMIC DNA]</scope>
    <source>
        <strain evidence="15">CBS 9802 / IAM 14324 / JCM 22182 / KY 12970</strain>
    </source>
</reference>
<dbReference type="SMART" id="SM00173">
    <property type="entry name" value="RAS"/>
    <property type="match status" value="1"/>
</dbReference>
<evidence type="ECO:0000256" key="12">
    <source>
        <dbReference type="ARBA" id="ARBA00049117"/>
    </source>
</evidence>
<evidence type="ECO:0000259" key="13">
    <source>
        <dbReference type="PROSITE" id="PS50904"/>
    </source>
</evidence>
<dbReference type="Pfam" id="PF00071">
    <property type="entry name" value="Ras"/>
    <property type="match status" value="1"/>
</dbReference>
<keyword evidence="10" id="KW-0636">Prenylation</keyword>
<sequence length="444" mass="49706">MKVFETMFEFPFPFKETALGVFMKYPNPHAEHVISVDVIDRSILPDGTIRTERILGVKQSAPRWVMKIIGGQDETYVREVTFVTPGQAVRPPSVLMSSINLSLAGVITCRERIAYTPHSAASTRFRQIAQMQAQGSLDVDRGTWASIGKRIETWSRDRFALNAHAGREGLGRRLCSTPSMIVSQSHPDGASGKVDELSMTPMIVTMCRLDPMHAVDSFHAITLVEHYRRRTQAQAVLGLPRLTFRLIMSQTTALTTPSGKPIGPLPRKIALMGSRSVGKSSLVVQYVDNHFVESYYPTIENHFSKIIRYKGKEFALDIHDTAGQDEFSLMHTKHTVGPLGWVLVYSIASRASFNMLRVIRDKILDARGEETIPLVIVGNKLDLETQRQVPKEEARKLAQEWNCVFIETSAKDNDNVAKVFEDILIEIEKKINPAPEAKSSCAIM</sequence>
<organism evidence="14 15">
    <name type="scientific">Mixia osmundae (strain CBS 9802 / IAM 14324 / JCM 22182 / KY 12970)</name>
    <dbReference type="NCBI Taxonomy" id="764103"/>
    <lineage>
        <taxon>Eukaryota</taxon>
        <taxon>Fungi</taxon>
        <taxon>Dikarya</taxon>
        <taxon>Basidiomycota</taxon>
        <taxon>Pucciniomycotina</taxon>
        <taxon>Mixiomycetes</taxon>
        <taxon>Mixiales</taxon>
        <taxon>Mixiaceae</taxon>
        <taxon>Mixia</taxon>
    </lineage>
</organism>
<name>G7E4F9_MIXOS</name>
<comment type="caution">
    <text evidence="14">The sequence shown here is derived from an EMBL/GenBank/DDBJ whole genome shotgun (WGS) entry which is preliminary data.</text>
</comment>
<protein>
    <recommendedName>
        <fullName evidence="13">PRELI/MSF1 domain-containing protein</fullName>
    </recommendedName>
</protein>
<dbReference type="RefSeq" id="XP_014564825.1">
    <property type="nucleotide sequence ID" value="XM_014709339.1"/>
</dbReference>
<dbReference type="GO" id="GO:0046872">
    <property type="term" value="F:metal ion binding"/>
    <property type="evidence" value="ECO:0007669"/>
    <property type="project" value="UniProtKB-KW"/>
</dbReference>
<evidence type="ECO:0000256" key="9">
    <source>
        <dbReference type="ARBA" id="ARBA00023288"/>
    </source>
</evidence>
<dbReference type="SUPFAM" id="SSF52540">
    <property type="entry name" value="P-loop containing nucleoside triphosphate hydrolases"/>
    <property type="match status" value="1"/>
</dbReference>
<evidence type="ECO:0000256" key="3">
    <source>
        <dbReference type="ARBA" id="ARBA00022723"/>
    </source>
</evidence>
<dbReference type="eggNOG" id="KOG0395">
    <property type="taxonomic scope" value="Eukaryota"/>
</dbReference>
<dbReference type="InterPro" id="IPR001806">
    <property type="entry name" value="Small_GTPase"/>
</dbReference>
<dbReference type="Proteomes" id="UP000009131">
    <property type="component" value="Unassembled WGS sequence"/>
</dbReference>
<dbReference type="Gene3D" id="3.40.50.300">
    <property type="entry name" value="P-loop containing nucleotide triphosphate hydrolases"/>
    <property type="match status" value="1"/>
</dbReference>
<dbReference type="NCBIfam" id="TIGR00231">
    <property type="entry name" value="small_GTP"/>
    <property type="match status" value="1"/>
</dbReference>
<dbReference type="FunFam" id="3.40.50.300:FF:000273">
    <property type="entry name" value="GTP-binding protein Rheb homolog"/>
    <property type="match status" value="1"/>
</dbReference>
<feature type="domain" description="PRELI/MSF1" evidence="13">
    <location>
        <begin position="1"/>
        <end position="182"/>
    </location>
</feature>
<dbReference type="SMART" id="SM00175">
    <property type="entry name" value="RAB"/>
    <property type="match status" value="1"/>
</dbReference>
<dbReference type="EMBL" id="BABT02000134">
    <property type="protein sequence ID" value="GAA97719.1"/>
    <property type="molecule type" value="Genomic_DNA"/>
</dbReference>
<dbReference type="Pfam" id="PF04707">
    <property type="entry name" value="PRELI"/>
    <property type="match status" value="1"/>
</dbReference>
<keyword evidence="5" id="KW-0378">Hydrolase</keyword>
<gene>
    <name evidence="14" type="primary">Mo04398</name>
    <name evidence="14" type="ORF">E5Q_04398</name>
</gene>
<reference evidence="14 15" key="2">
    <citation type="journal article" date="2012" name="Open Biol.">
        <title>Characteristics of nucleosomes and linker DNA regions on the genome of the basidiomycete Mixia osmundae revealed by mono- and dinucleosome mapping.</title>
        <authorList>
            <person name="Nishida H."/>
            <person name="Kondo S."/>
            <person name="Matsumoto T."/>
            <person name="Suzuki Y."/>
            <person name="Yoshikawa H."/>
            <person name="Taylor T.D."/>
            <person name="Sugiyama J."/>
        </authorList>
    </citation>
    <scope>NUCLEOTIDE SEQUENCE [LARGE SCALE GENOMIC DNA]</scope>
    <source>
        <strain evidence="15">CBS 9802 / IAM 14324 / JCM 22182 / KY 12970</strain>
    </source>
</reference>
<comment type="subcellular location">
    <subcellularLocation>
        <location evidence="1">Cell membrane</location>
        <topology evidence="1">Lipid-anchor</topology>
        <orientation evidence="1">Cytoplasmic side</orientation>
    </subcellularLocation>
</comment>
<dbReference type="PROSITE" id="PS51421">
    <property type="entry name" value="RAS"/>
    <property type="match status" value="1"/>
</dbReference>
<comment type="catalytic activity">
    <reaction evidence="12">
        <text>GTP + H2O = GDP + phosphate + H(+)</text>
        <dbReference type="Rhea" id="RHEA:19669"/>
        <dbReference type="ChEBI" id="CHEBI:15377"/>
        <dbReference type="ChEBI" id="CHEBI:15378"/>
        <dbReference type="ChEBI" id="CHEBI:37565"/>
        <dbReference type="ChEBI" id="CHEBI:43474"/>
        <dbReference type="ChEBI" id="CHEBI:58189"/>
    </reaction>
    <physiologicalReaction direction="left-to-right" evidence="12">
        <dbReference type="Rhea" id="RHEA:19670"/>
    </physiologicalReaction>
</comment>
<dbReference type="GO" id="GO:0007165">
    <property type="term" value="P:signal transduction"/>
    <property type="evidence" value="ECO:0007669"/>
    <property type="project" value="InterPro"/>
</dbReference>
<dbReference type="GO" id="GO:0005886">
    <property type="term" value="C:plasma membrane"/>
    <property type="evidence" value="ECO:0007669"/>
    <property type="project" value="UniProtKB-SubCell"/>
</dbReference>